<name>A0AAN1UUS2_SYNEL</name>
<keyword evidence="2" id="KW-0732">Signal</keyword>
<dbReference type="RefSeq" id="WP_208673318.1">
    <property type="nucleotide sequence ID" value="NZ_CP030139.2"/>
</dbReference>
<feature type="signal peptide" evidence="2">
    <location>
        <begin position="1"/>
        <end position="20"/>
    </location>
</feature>
<gene>
    <name evidence="4" type="ORF">DOP62_09725</name>
</gene>
<evidence type="ECO:0000313" key="5">
    <source>
        <dbReference type="Proteomes" id="UP000267249"/>
    </source>
</evidence>
<dbReference type="InterPro" id="IPR012938">
    <property type="entry name" value="Glc/Sorbosone_DH"/>
</dbReference>
<feature type="compositionally biased region" description="Low complexity" evidence="1">
    <location>
        <begin position="23"/>
        <end position="41"/>
    </location>
</feature>
<feature type="region of interest" description="Disordered" evidence="1">
    <location>
        <begin position="23"/>
        <end position="42"/>
    </location>
</feature>
<dbReference type="PANTHER" id="PTHR19328:SF75">
    <property type="entry name" value="ALDOSE SUGAR DEHYDROGENASE YLII"/>
    <property type="match status" value="1"/>
</dbReference>
<dbReference type="Pfam" id="PF07995">
    <property type="entry name" value="GSDH"/>
    <property type="match status" value="1"/>
</dbReference>
<evidence type="ECO:0000259" key="3">
    <source>
        <dbReference type="Pfam" id="PF07995"/>
    </source>
</evidence>
<dbReference type="EC" id="1.1.5.-" evidence="4"/>
<evidence type="ECO:0000313" key="4">
    <source>
        <dbReference type="EMBL" id="AZB72962.1"/>
    </source>
</evidence>
<evidence type="ECO:0000256" key="2">
    <source>
        <dbReference type="SAM" id="SignalP"/>
    </source>
</evidence>
<dbReference type="PROSITE" id="PS51257">
    <property type="entry name" value="PROKAR_LIPOPROTEIN"/>
    <property type="match status" value="1"/>
</dbReference>
<keyword evidence="4" id="KW-0560">Oxidoreductase</keyword>
<dbReference type="InterPro" id="IPR011042">
    <property type="entry name" value="6-blade_b-propeller_TolB-like"/>
</dbReference>
<dbReference type="AlphaFoldDB" id="A0AAN1UUS2"/>
<dbReference type="Proteomes" id="UP000267249">
    <property type="component" value="Chromosome"/>
</dbReference>
<dbReference type="Gene3D" id="2.120.10.30">
    <property type="entry name" value="TolB, C-terminal domain"/>
    <property type="match status" value="1"/>
</dbReference>
<organism evidence="4 5">
    <name type="scientific">Synechococcus elongatus PCC 11801</name>
    <dbReference type="NCBI Taxonomy" id="2219813"/>
    <lineage>
        <taxon>Bacteria</taxon>
        <taxon>Bacillati</taxon>
        <taxon>Cyanobacteriota</taxon>
        <taxon>Cyanophyceae</taxon>
        <taxon>Synechococcales</taxon>
        <taxon>Synechococcaceae</taxon>
        <taxon>Synechococcus</taxon>
    </lineage>
</organism>
<dbReference type="EMBL" id="CP030139">
    <property type="protein sequence ID" value="AZB72962.1"/>
    <property type="molecule type" value="Genomic_DNA"/>
</dbReference>
<accession>A0AAN1UUS2</accession>
<proteinExistence type="predicted"/>
<dbReference type="GO" id="GO:0016491">
    <property type="term" value="F:oxidoreductase activity"/>
    <property type="evidence" value="ECO:0007669"/>
    <property type="project" value="UniProtKB-KW"/>
</dbReference>
<dbReference type="PANTHER" id="PTHR19328">
    <property type="entry name" value="HEDGEHOG-INTERACTING PROTEIN"/>
    <property type="match status" value="1"/>
</dbReference>
<dbReference type="InterPro" id="IPR011041">
    <property type="entry name" value="Quinoprot_gluc/sorb_DH_b-prop"/>
</dbReference>
<reference evidence="4 5" key="1">
    <citation type="journal article" date="2018" name="Sci. Rep.">
        <title>Genome Features and Biochemical Characteristics of a Robust, Fast Growing and Naturally Transformable Cyanobacterium Synechococcus elongatus PCC 11801 Isolated from India.</title>
        <authorList>
            <person name="Jaiswal D."/>
            <person name="Sengupta A."/>
            <person name="Sohoni S."/>
            <person name="Sengupta S."/>
            <person name="Phadnavis A.G."/>
            <person name="Pakrasi H.B."/>
            <person name="Wangikar P.P."/>
        </authorList>
    </citation>
    <scope>NUCLEOTIDE SEQUENCE [LARGE SCALE GENOMIC DNA]</scope>
    <source>
        <strain evidence="4 5">PCC 11801</strain>
    </source>
</reference>
<feature type="domain" description="Glucose/Sorbosone dehydrogenase" evidence="3">
    <location>
        <begin position="67"/>
        <end position="403"/>
    </location>
</feature>
<sequence>MKVSTAATTLIGLAIATGFASCSTASSPPTTSTPVAAQTTPDPASLLVPASVPELTTVEVTPLVEGLEHPWSLAWLPNGDLLITERPGRLRLVRQGKLEPTAIAGLPADLWVQGQGGLLDVTVDPQFAQNRWVYFSYAAGSSAANRVQVARGRLNGLQLQDVEVIFTVTPDKSSAQHFGSRLAWLPDRTLLIAIGDGGNPPVELNGRLIRHQAQMPESGLGKIHRINADGSIPADNPFRNQPNAQASLWSIGHRNIQGLAVDAQTGTAWSTEHGSRGGDELNQIKAGENYGWPEVTFSQEYWGAEISSRRTQPGMIDPHLVWTPAIAPSGMTVYRGAKVPNWQGKIFAGGLVSRDIRIIQVSPEGRATNVSRIPIGARVRDVRQGPSGDLYVLTDESSGKLLRVRSTASAAQR</sequence>
<dbReference type="SUPFAM" id="SSF50952">
    <property type="entry name" value="Soluble quinoprotein glucose dehydrogenase"/>
    <property type="match status" value="1"/>
</dbReference>
<evidence type="ECO:0000256" key="1">
    <source>
        <dbReference type="SAM" id="MobiDB-lite"/>
    </source>
</evidence>
<feature type="chain" id="PRO_5043027474" evidence="2">
    <location>
        <begin position="21"/>
        <end position="413"/>
    </location>
</feature>
<protein>
    <submittedName>
        <fullName evidence="4">PQQ-dependent sugar dehydrogenase</fullName>
        <ecNumber evidence="4">1.1.5.-</ecNumber>
    </submittedName>
</protein>